<dbReference type="Gene3D" id="3.40.50.1820">
    <property type="entry name" value="alpha/beta hydrolase"/>
    <property type="match status" value="1"/>
</dbReference>
<evidence type="ECO:0000313" key="10">
    <source>
        <dbReference type="Proteomes" id="UP000077671"/>
    </source>
</evidence>
<evidence type="ECO:0000259" key="7">
    <source>
        <dbReference type="PROSITE" id="PS52019"/>
    </source>
</evidence>
<dbReference type="InterPro" id="IPR014043">
    <property type="entry name" value="Acyl_transferase_dom"/>
</dbReference>
<dbReference type="InterPro" id="IPR014030">
    <property type="entry name" value="Ketoacyl_synth_N"/>
</dbReference>
<dbReference type="InterPro" id="IPR036736">
    <property type="entry name" value="ACP-like_sf"/>
</dbReference>
<dbReference type="Gene3D" id="3.40.366.10">
    <property type="entry name" value="Malonyl-Coenzyme A Acyl Carrier Protein, domain 2"/>
    <property type="match status" value="3"/>
</dbReference>
<reference evidence="9" key="1">
    <citation type="submission" date="2016-04" db="EMBL/GenBank/DDBJ databases">
        <authorList>
            <person name="Nguyen H.D."/>
            <person name="Kesanakurti P."/>
            <person name="Cullis J."/>
            <person name="Levesque C.A."/>
            <person name="Hambleton S."/>
        </authorList>
    </citation>
    <scope>NUCLEOTIDE SEQUENCE</scope>
    <source>
        <strain evidence="9">DAOMC 238032</strain>
    </source>
</reference>
<dbReference type="InterPro" id="IPR016035">
    <property type="entry name" value="Acyl_Trfase/lysoPLipase"/>
</dbReference>
<dbReference type="SMART" id="SM00827">
    <property type="entry name" value="PKS_AT"/>
    <property type="match status" value="1"/>
</dbReference>
<dbReference type="InterPro" id="IPR030918">
    <property type="entry name" value="PT_fungal_PKS"/>
</dbReference>
<keyword evidence="1" id="KW-0596">Phosphopantetheine</keyword>
<dbReference type="PANTHER" id="PTHR43775">
    <property type="entry name" value="FATTY ACID SYNTHASE"/>
    <property type="match status" value="1"/>
</dbReference>
<evidence type="ECO:0000313" key="11">
    <source>
        <dbReference type="Proteomes" id="UP000836402"/>
    </source>
</evidence>
<dbReference type="NCBIfam" id="TIGR04532">
    <property type="entry name" value="PT_fungal_PKS"/>
    <property type="match status" value="1"/>
</dbReference>
<dbReference type="Pfam" id="PF14765">
    <property type="entry name" value="PS-DH"/>
    <property type="match status" value="1"/>
</dbReference>
<feature type="region of interest" description="N-terminal hotdog fold" evidence="4">
    <location>
        <begin position="1320"/>
        <end position="1456"/>
    </location>
</feature>
<dbReference type="Proteomes" id="UP000836402">
    <property type="component" value="Unassembled WGS sequence"/>
</dbReference>
<dbReference type="InterPro" id="IPR001227">
    <property type="entry name" value="Ac_transferase_dom_sf"/>
</dbReference>
<dbReference type="PROSITE" id="PS00012">
    <property type="entry name" value="PHOSPHOPANTETHEINE"/>
    <property type="match status" value="2"/>
</dbReference>
<dbReference type="Pfam" id="PF00975">
    <property type="entry name" value="Thioesterase"/>
    <property type="match status" value="1"/>
</dbReference>
<reference evidence="9" key="2">
    <citation type="journal article" date="2019" name="IMA Fungus">
        <title>Genome sequencing and comparison of five Tilletia species to identify candidate genes for the detection of regulated species infecting wheat.</title>
        <authorList>
            <person name="Nguyen H.D.T."/>
            <person name="Sultana T."/>
            <person name="Kesanakurti P."/>
            <person name="Hambleton S."/>
        </authorList>
    </citation>
    <scope>NUCLEOTIDE SEQUENCE</scope>
    <source>
        <strain evidence="9">DAOMC 238032</strain>
    </source>
</reference>
<sequence>MTATKTNSTTGQQQQQPIDAGFLPIFAGQGTSGFDVPLHKLAPPSSLAEVCLKELHSTVVDCFKSLSAQQLNKLQLARDHFDRPETLLGTQGSRILSPSSALAASLRTTAFQLVLYLAKVESAQVSFEDHLGPATKTIGVLGFSSGLISATVVASSRTTLDYLTNSVAAIKVAFWLGLRADLFKRDAVAAIGDKTDQQYAEASWSTVVLNADEVALQHELDHFAQAQHGSLAPRITANLGPDSFTVSGRPDLLAKFSKSVSSHGWSCFTPTVLSLYHGGEDTKSVHDAILQDLKDNGVVFPALNTLKLPICSTKEVKPIQTGSQDSEFLHDLISLIVTDPTDWAGISARLANLDEVRMLNIGPGAGLFRPLTSSVPGDHVDGLSYIQDNFVRASVHDRPSPCDIAITGMNFKLPGAGDMETFWANLTAGLNMCSPIPGSRFNVQEFPCKTNNSNMHASTGNFIDAPDSFDNAFFNISSREAKSMDPQQRLLLQAAWLALEDAGYVPNVTPSFNPAKMGVYVGVATNDYERNLSDSIDVYYSTGTLRAFLSGRISHALKLSGPSIVLDTACSGSLTAFHLACQAITTGECTSVIAGGVNVISSPEMFVGLDRAHFLSPTGQCKPWDADADGYSRAEGVACFVLKPLHAAIRENDSIYGVIRATGLNQNGNSKSITQPHADTQAVLLRSLLVKSGIDKEQISYVEAHGTGTQTGDPMEMTSIRSVVGRNDSANKFHVGSVKAVVGHAEAASGSAGLAKILAMLHHRTIPKQPLLNKLNPKVDPLEVDGCNIALDNIAWELGPGQPTRVALLNNFGAAGANGALIISEAPTPSRTILQSRASKRNSWMLAVSGKTESALEAARQGLVQALKKRDDITLGDLSYTLMARRPHYSHRLAVIADNKEDAIVKLGGARVSKATQSDMRCLALFSGQGSQHQGMGRELLYIPAFAATVQRCKTILKANGAKATLSWLSSEQSENEFGENLVDAIVDMQCSIFVLDLALYWLFRQWGVEAHVLGGHSLGEYVALTVAGVLSLEDALFLVVERARLMATLCPRDTTGMIAVSLGVDEVEEVLSRNPAWDLSPACINSHSDTVLSGPIENLHELKSFLDQNTKVRSTVLSVPFGYHSKAMAPIKDDFLQAGAKVQFNAPSIPIISNVHGRVVQPGESGVFDIKYLYRHIEEPVKFCPGLEDAFASFAPTICLDFGAHPACLPMATAVWSSSNSDGSKTSIPSLKPAFLSTLKKKLSSWAALLPTLETLYASDVDLNWNNFFAGEQVRCLNRLPSYAFADTRYWVDYTSKGPTAAGKETALQSDAASSGTGYIMLDECVELPTTRDGGQAIFTTPVEQLEVFISGHAVGGQPLCPASVYHELALAAIQYTTENADCAKVLGDKVFRLGQVEYQRPFVLTDATRGNTFKTILTLSAKGDQDAVFEVHSQGAKESTCHCRGTIGEKDATEMASRLQRSSRFMLEQLRRLRNGSGESETFKTKTIYERIFPRVVRYSSPYWSIQSMSMSLSGKEAVARVKLPAKDNAAKGKFVVEPRFMDTILHATGFLINSQAPDDIAYICSKTDKVKILYRDSIDGKTQTLQELEECDIFCVIESLKEEGVELGTAYVEQNGRIVATLTGMHFKAIPLPRLHMLLGAANVSRAALPSQQTSAAVPPSAGATKMPTKTTCLKKPNDPLADSTSEVADRLRQLISDTCGTPMAEVQDSVETASLGIDSLMVIELVAKVSQEWPSVRLEFSDFLDAKVSDITRLITGQLPEVEEEPPSRPRMDSVSRTVSFKQALDAFAIETVGVEDRLRTLISETCGAPVSQIQNSTETAALGIDSLMVIELVTKISQEWPSVILEFTDFLDAHVGDIIDLVKNQLSPEVDTASESQPDDVFSESSQDYLDTPLETPCYTPRQSVSSTNLEKINEEASKHNVVADPALIQRAPAGRSVEAPLFLIHDGSGCWAPYTRLGSLQREVWAFSNPRDDPWPHGLPEMAACYASQILKLGNGKPVVVGGWSFGGVVAFEVARQLMKNGQEVKACIMIDSPYPIGHQGLSNSVIESIAPAPSKGRMNIQRQFEMNTRALVAYGQTLDDKLPQAPGLQIIYLRSSMGFDCNLSWLRDRDEPSVANVEDWRPLVGPDAKLSQYAIPGNHFEALDSTHAAIVTEQLRQA</sequence>
<dbReference type="InterPro" id="IPR049552">
    <property type="entry name" value="PKS_DH_N"/>
</dbReference>
<feature type="active site" description="Proton donor; for dehydratase activity" evidence="4">
    <location>
        <position position="1545"/>
    </location>
</feature>
<dbReference type="InterPro" id="IPR049900">
    <property type="entry name" value="PKS_mFAS_DH"/>
</dbReference>
<evidence type="ECO:0000313" key="8">
    <source>
        <dbReference type="EMBL" id="CAD6924271.1"/>
    </source>
</evidence>
<dbReference type="InterPro" id="IPR029058">
    <property type="entry name" value="AB_hydrolase_fold"/>
</dbReference>
<feature type="region of interest" description="C-terminal hotdog fold" evidence="4">
    <location>
        <begin position="1480"/>
        <end position="1639"/>
    </location>
</feature>
<dbReference type="GO" id="GO:0006633">
    <property type="term" value="P:fatty acid biosynthetic process"/>
    <property type="evidence" value="ECO:0007669"/>
    <property type="project" value="TreeGrafter"/>
</dbReference>
<gene>
    <name evidence="9" type="ORF">A4X03_0g2729</name>
    <name evidence="8" type="ORF">JKIAZH3_G2179</name>
</gene>
<proteinExistence type="predicted"/>
<dbReference type="InterPro" id="IPR050091">
    <property type="entry name" value="PKS_NRPS_Biosynth_Enz"/>
</dbReference>
<dbReference type="InterPro" id="IPR014031">
    <property type="entry name" value="Ketoacyl_synth_C"/>
</dbReference>
<dbReference type="Gene3D" id="3.30.70.3290">
    <property type="match status" value="1"/>
</dbReference>
<dbReference type="InterPro" id="IPR032088">
    <property type="entry name" value="SAT"/>
</dbReference>
<comment type="caution">
    <text evidence="9">The sequence shown here is derived from an EMBL/GenBank/DDBJ whole genome shotgun (WGS) entry which is preliminary data.</text>
</comment>
<dbReference type="Pfam" id="PF21089">
    <property type="entry name" value="PKS_DH_N"/>
    <property type="match status" value="1"/>
</dbReference>
<dbReference type="SMART" id="SM00826">
    <property type="entry name" value="PKS_DH"/>
    <property type="match status" value="1"/>
</dbReference>
<dbReference type="CDD" id="cd00833">
    <property type="entry name" value="PKS"/>
    <property type="match status" value="1"/>
</dbReference>
<dbReference type="SUPFAM" id="SSF52151">
    <property type="entry name" value="FabD/lysophospholipase-like"/>
    <property type="match status" value="2"/>
</dbReference>
<dbReference type="Pfam" id="PF16073">
    <property type="entry name" value="SAT"/>
    <property type="match status" value="1"/>
</dbReference>
<dbReference type="SUPFAM" id="SSF47336">
    <property type="entry name" value="ACP-like"/>
    <property type="match status" value="2"/>
</dbReference>
<evidence type="ECO:0000256" key="1">
    <source>
        <dbReference type="ARBA" id="ARBA00022450"/>
    </source>
</evidence>
<evidence type="ECO:0000256" key="2">
    <source>
        <dbReference type="ARBA" id="ARBA00022553"/>
    </source>
</evidence>
<dbReference type="SMART" id="SM00825">
    <property type="entry name" value="PKS_KS"/>
    <property type="match status" value="1"/>
</dbReference>
<feature type="domain" description="Carrier" evidence="5">
    <location>
        <begin position="1797"/>
        <end position="1871"/>
    </location>
</feature>
<feature type="domain" description="Ketosynthase family 3 (KS3)" evidence="6">
    <location>
        <begin position="401"/>
        <end position="825"/>
    </location>
</feature>
<dbReference type="InterPro" id="IPR009081">
    <property type="entry name" value="PP-bd_ACP"/>
</dbReference>
<feature type="domain" description="PKS/mFAS DH" evidence="7">
    <location>
        <begin position="1320"/>
        <end position="1639"/>
    </location>
</feature>
<dbReference type="Gene3D" id="3.40.47.10">
    <property type="match status" value="1"/>
</dbReference>
<dbReference type="PANTHER" id="PTHR43775:SF37">
    <property type="entry name" value="SI:DKEY-61P9.11"/>
    <property type="match status" value="1"/>
</dbReference>
<dbReference type="GO" id="GO:0044550">
    <property type="term" value="P:secondary metabolite biosynthetic process"/>
    <property type="evidence" value="ECO:0007669"/>
    <property type="project" value="TreeGrafter"/>
</dbReference>
<dbReference type="SUPFAM" id="SSF55048">
    <property type="entry name" value="Probable ACP-binding domain of malonyl-CoA ACP transacylase"/>
    <property type="match status" value="1"/>
</dbReference>
<dbReference type="Proteomes" id="UP000077671">
    <property type="component" value="Unassembled WGS sequence"/>
</dbReference>
<dbReference type="InterPro" id="IPR042104">
    <property type="entry name" value="PKS_dehydratase_sf"/>
</dbReference>
<dbReference type="Gene3D" id="1.10.1200.10">
    <property type="entry name" value="ACP-like"/>
    <property type="match status" value="2"/>
</dbReference>
<evidence type="ECO:0000259" key="5">
    <source>
        <dbReference type="PROSITE" id="PS50075"/>
    </source>
</evidence>
<dbReference type="PROSITE" id="PS50075">
    <property type="entry name" value="CARRIER"/>
    <property type="match status" value="2"/>
</dbReference>
<dbReference type="PROSITE" id="PS52004">
    <property type="entry name" value="KS3_2"/>
    <property type="match status" value="1"/>
</dbReference>
<dbReference type="InterPro" id="IPR049551">
    <property type="entry name" value="PKS_DH_C"/>
</dbReference>
<dbReference type="SUPFAM" id="SSF53474">
    <property type="entry name" value="alpha/beta-Hydrolases"/>
    <property type="match status" value="1"/>
</dbReference>
<dbReference type="InterPro" id="IPR016036">
    <property type="entry name" value="Malonyl_transacylase_ACP-bd"/>
</dbReference>
<name>A0A177VC36_9BASI</name>
<dbReference type="EMBL" id="LWDD02000279">
    <property type="protein sequence ID" value="KAE8262086.1"/>
    <property type="molecule type" value="Genomic_DNA"/>
</dbReference>
<dbReference type="InterPro" id="IPR016039">
    <property type="entry name" value="Thiolase-like"/>
</dbReference>
<reference evidence="8" key="3">
    <citation type="submission" date="2020-10" db="EMBL/GenBank/DDBJ databases">
        <authorList>
            <person name="Sedaghatjoo S."/>
        </authorList>
    </citation>
    <scope>NUCLEOTIDE SEQUENCE</scope>
    <source>
        <strain evidence="8">AZH3</strain>
    </source>
</reference>
<dbReference type="EMBL" id="CAJHJG010002868">
    <property type="protein sequence ID" value="CAD6924271.1"/>
    <property type="molecule type" value="Genomic_DNA"/>
</dbReference>
<keyword evidence="3" id="KW-0808">Transferase</keyword>
<protein>
    <recommendedName>
        <fullName evidence="12">Carrier domain-containing protein</fullName>
    </recommendedName>
</protein>
<dbReference type="Pfam" id="PF02801">
    <property type="entry name" value="Ketoacyl-synt_C"/>
    <property type="match status" value="1"/>
</dbReference>
<dbReference type="PROSITE" id="PS52019">
    <property type="entry name" value="PKS_MFAS_DH"/>
    <property type="match status" value="1"/>
</dbReference>
<keyword evidence="2" id="KW-0597">Phosphoprotein</keyword>
<evidence type="ECO:0000256" key="3">
    <source>
        <dbReference type="ARBA" id="ARBA00022679"/>
    </source>
</evidence>
<organism evidence="9 10">
    <name type="scientific">Tilletia caries</name>
    <name type="common">wheat bunt fungus</name>
    <dbReference type="NCBI Taxonomy" id="13290"/>
    <lineage>
        <taxon>Eukaryota</taxon>
        <taxon>Fungi</taxon>
        <taxon>Dikarya</taxon>
        <taxon>Basidiomycota</taxon>
        <taxon>Ustilaginomycotina</taxon>
        <taxon>Exobasidiomycetes</taxon>
        <taxon>Tilletiales</taxon>
        <taxon>Tilletiaceae</taxon>
        <taxon>Tilletia</taxon>
    </lineage>
</organism>
<dbReference type="InterPro" id="IPR001031">
    <property type="entry name" value="Thioesterase"/>
</dbReference>
<keyword evidence="11" id="KW-1185">Reference proteome</keyword>
<dbReference type="GO" id="GO:0004312">
    <property type="term" value="F:fatty acid synthase activity"/>
    <property type="evidence" value="ECO:0007669"/>
    <property type="project" value="TreeGrafter"/>
</dbReference>
<feature type="active site" description="Proton acceptor; for dehydratase activity" evidence="4">
    <location>
        <position position="1354"/>
    </location>
</feature>
<feature type="domain" description="Carrier" evidence="5">
    <location>
        <begin position="1689"/>
        <end position="1766"/>
    </location>
</feature>
<dbReference type="InterPro" id="IPR006162">
    <property type="entry name" value="Ppantetheine_attach_site"/>
</dbReference>
<evidence type="ECO:0000313" key="9">
    <source>
        <dbReference type="EMBL" id="KAE8262086.1"/>
    </source>
</evidence>
<dbReference type="InterPro" id="IPR020807">
    <property type="entry name" value="PKS_DH"/>
</dbReference>
<evidence type="ECO:0000256" key="4">
    <source>
        <dbReference type="PROSITE-ProRule" id="PRU01363"/>
    </source>
</evidence>
<dbReference type="InterPro" id="IPR020841">
    <property type="entry name" value="PKS_Beta-ketoAc_synthase_dom"/>
</dbReference>
<dbReference type="Pfam" id="PF00698">
    <property type="entry name" value="Acyl_transf_1"/>
    <property type="match status" value="1"/>
</dbReference>
<evidence type="ECO:0008006" key="12">
    <source>
        <dbReference type="Google" id="ProtNLM"/>
    </source>
</evidence>
<dbReference type="Gene3D" id="3.10.129.110">
    <property type="entry name" value="Polyketide synthase dehydratase"/>
    <property type="match status" value="1"/>
</dbReference>
<accession>A0A177VC36</accession>
<dbReference type="SUPFAM" id="SSF53901">
    <property type="entry name" value="Thiolase-like"/>
    <property type="match status" value="1"/>
</dbReference>
<dbReference type="Pfam" id="PF00109">
    <property type="entry name" value="ketoacyl-synt"/>
    <property type="match status" value="1"/>
</dbReference>
<dbReference type="Pfam" id="PF00550">
    <property type="entry name" value="PP-binding"/>
    <property type="match status" value="2"/>
</dbReference>
<dbReference type="SMART" id="SM00824">
    <property type="entry name" value="PKS_TE"/>
    <property type="match status" value="1"/>
</dbReference>
<dbReference type="InterPro" id="IPR020802">
    <property type="entry name" value="TesA-like"/>
</dbReference>
<dbReference type="Pfam" id="PF22621">
    <property type="entry name" value="CurL-like_PKS_C"/>
    <property type="match status" value="1"/>
</dbReference>
<evidence type="ECO:0000259" key="6">
    <source>
        <dbReference type="PROSITE" id="PS52004"/>
    </source>
</evidence>